<evidence type="ECO:0000256" key="5">
    <source>
        <dbReference type="RuleBase" id="RU362022"/>
    </source>
</evidence>
<feature type="transmembrane region" description="Helical" evidence="5">
    <location>
        <begin position="156"/>
        <end position="176"/>
    </location>
</feature>
<accession>A0A9N9ENJ8</accession>
<comment type="subcellular location">
    <subcellularLocation>
        <location evidence="5">Endoplasmic reticulum membrane</location>
        <topology evidence="5">Multi-pass membrane protein</topology>
    </subcellularLocation>
    <subcellularLocation>
        <location evidence="1">Membrane</location>
        <topology evidence="1">Multi-pass membrane protein</topology>
    </subcellularLocation>
</comment>
<dbReference type="OrthoDB" id="422086at2759"/>
<feature type="transmembrane region" description="Helical" evidence="5">
    <location>
        <begin position="20"/>
        <end position="48"/>
    </location>
</feature>
<protein>
    <recommendedName>
        <fullName evidence="5">Protein-S-isoprenylcysteine O-methyltransferase</fullName>
        <ecNumber evidence="5">2.1.1.100</ecNumber>
    </recommendedName>
</protein>
<comment type="similarity">
    <text evidence="5">Belongs to the class VI-like SAM-binding methyltransferase superfamily. Isoprenylcysteine carboxyl methyltransferase family.</text>
</comment>
<evidence type="ECO:0000256" key="4">
    <source>
        <dbReference type="ARBA" id="ARBA00023136"/>
    </source>
</evidence>
<keyword evidence="7" id="KW-1185">Reference proteome</keyword>
<keyword evidence="3 5" id="KW-1133">Transmembrane helix</keyword>
<keyword evidence="5" id="KW-0489">Methyltransferase</keyword>
<proteinExistence type="inferred from homology"/>
<dbReference type="EC" id="2.1.1.100" evidence="5"/>
<reference evidence="6" key="1">
    <citation type="submission" date="2021-06" db="EMBL/GenBank/DDBJ databases">
        <authorList>
            <person name="Kallberg Y."/>
            <person name="Tangrot J."/>
            <person name="Rosling A."/>
        </authorList>
    </citation>
    <scope>NUCLEOTIDE SEQUENCE</scope>
    <source>
        <strain evidence="6">FL130A</strain>
    </source>
</reference>
<keyword evidence="5" id="KW-0808">Transferase</keyword>
<feature type="transmembrane region" description="Helical" evidence="5">
    <location>
        <begin position="118"/>
        <end position="136"/>
    </location>
</feature>
<evidence type="ECO:0000313" key="7">
    <source>
        <dbReference type="Proteomes" id="UP000789508"/>
    </source>
</evidence>
<sequence>MACQSPTPINNEKLRKESILISYIPLIGQTGAIFSTSLYISLLIYYYNINENTAENNNQLLRITPYDIIFYLLSIFGAILRIKCYQVLEKFFTFHLTIHEEHKLITTGPYKNLRHPSYSAMMLLAISELYLVFVLFDNIPDSWWLFIEFRGLVTKGMIVGVVLLGLYLLMFLWSRIKLEEEMLKKKFGKEWDEYASTRKRLIPFVF</sequence>
<dbReference type="Pfam" id="PF04140">
    <property type="entry name" value="ICMT"/>
    <property type="match status" value="1"/>
</dbReference>
<dbReference type="GO" id="GO:0004671">
    <property type="term" value="F:protein C-terminal S-isoprenylcysteine carboxyl O-methyltransferase activity"/>
    <property type="evidence" value="ECO:0007669"/>
    <property type="project" value="UniProtKB-EC"/>
</dbReference>
<dbReference type="GO" id="GO:0032259">
    <property type="term" value="P:methylation"/>
    <property type="evidence" value="ECO:0007669"/>
    <property type="project" value="UniProtKB-KW"/>
</dbReference>
<evidence type="ECO:0000256" key="1">
    <source>
        <dbReference type="ARBA" id="ARBA00004141"/>
    </source>
</evidence>
<dbReference type="EMBL" id="CAJVPS010015530">
    <property type="protein sequence ID" value="CAG8686878.1"/>
    <property type="molecule type" value="Genomic_DNA"/>
</dbReference>
<gene>
    <name evidence="6" type="ORF">ALEPTO_LOCUS11061</name>
</gene>
<dbReference type="Proteomes" id="UP000789508">
    <property type="component" value="Unassembled WGS sequence"/>
</dbReference>
<dbReference type="GO" id="GO:0005789">
    <property type="term" value="C:endoplasmic reticulum membrane"/>
    <property type="evidence" value="ECO:0007669"/>
    <property type="project" value="UniProtKB-SubCell"/>
</dbReference>
<organism evidence="6 7">
    <name type="scientific">Ambispora leptoticha</name>
    <dbReference type="NCBI Taxonomy" id="144679"/>
    <lineage>
        <taxon>Eukaryota</taxon>
        <taxon>Fungi</taxon>
        <taxon>Fungi incertae sedis</taxon>
        <taxon>Mucoromycota</taxon>
        <taxon>Glomeromycotina</taxon>
        <taxon>Glomeromycetes</taxon>
        <taxon>Archaeosporales</taxon>
        <taxon>Ambisporaceae</taxon>
        <taxon>Ambispora</taxon>
    </lineage>
</organism>
<dbReference type="InterPro" id="IPR007269">
    <property type="entry name" value="ICMT_MeTrfase"/>
</dbReference>
<keyword evidence="5" id="KW-0256">Endoplasmic reticulum</keyword>
<evidence type="ECO:0000256" key="3">
    <source>
        <dbReference type="ARBA" id="ARBA00022989"/>
    </source>
</evidence>
<keyword evidence="4 5" id="KW-0472">Membrane</keyword>
<name>A0A9N9ENJ8_9GLOM</name>
<dbReference type="PANTHER" id="PTHR12714:SF9">
    <property type="entry name" value="PROTEIN-S-ISOPRENYLCYSTEINE O-METHYLTRANSFERASE"/>
    <property type="match status" value="1"/>
</dbReference>
<keyword evidence="5" id="KW-0949">S-adenosyl-L-methionine</keyword>
<evidence type="ECO:0000313" key="6">
    <source>
        <dbReference type="EMBL" id="CAG8686878.1"/>
    </source>
</evidence>
<evidence type="ECO:0000256" key="2">
    <source>
        <dbReference type="ARBA" id="ARBA00022692"/>
    </source>
</evidence>
<comment type="catalytic activity">
    <reaction evidence="5">
        <text>[protein]-C-terminal S-[(2E,6E)-farnesyl]-L-cysteine + S-adenosyl-L-methionine = [protein]-C-terminal S-[(2E,6E)-farnesyl]-L-cysteine methyl ester + S-adenosyl-L-homocysteine</text>
        <dbReference type="Rhea" id="RHEA:21672"/>
        <dbReference type="Rhea" id="RHEA-COMP:12125"/>
        <dbReference type="Rhea" id="RHEA-COMP:12126"/>
        <dbReference type="ChEBI" id="CHEBI:57856"/>
        <dbReference type="ChEBI" id="CHEBI:59789"/>
        <dbReference type="ChEBI" id="CHEBI:90510"/>
        <dbReference type="ChEBI" id="CHEBI:90511"/>
        <dbReference type="EC" id="2.1.1.100"/>
    </reaction>
</comment>
<dbReference type="AlphaFoldDB" id="A0A9N9ENJ8"/>
<keyword evidence="2 5" id="KW-0812">Transmembrane</keyword>
<feature type="transmembrane region" description="Helical" evidence="5">
    <location>
        <begin position="68"/>
        <end position="88"/>
    </location>
</feature>
<dbReference type="Gene3D" id="1.20.120.1630">
    <property type="match status" value="1"/>
</dbReference>
<dbReference type="PANTHER" id="PTHR12714">
    <property type="entry name" value="PROTEIN-S ISOPRENYLCYSTEINE O-METHYLTRANSFERASE"/>
    <property type="match status" value="1"/>
</dbReference>
<comment type="caution">
    <text evidence="6">The sequence shown here is derived from an EMBL/GenBank/DDBJ whole genome shotgun (WGS) entry which is preliminary data.</text>
</comment>